<dbReference type="EMBL" id="SLXK01000029">
    <property type="protein sequence ID" value="TCP23775.1"/>
    <property type="molecule type" value="Genomic_DNA"/>
</dbReference>
<dbReference type="PANTHER" id="PTHR43525:SF1">
    <property type="entry name" value="PROTEIN MALY"/>
    <property type="match status" value="1"/>
</dbReference>
<dbReference type="InterPro" id="IPR051798">
    <property type="entry name" value="Class-II_PLP-Dep_Aminotrans"/>
</dbReference>
<protein>
    <recommendedName>
        <fullName evidence="2">cysteine-S-conjugate beta-lyase</fullName>
        <ecNumber evidence="2">4.4.1.13</ecNumber>
    </recommendedName>
</protein>
<dbReference type="GO" id="GO:0030170">
    <property type="term" value="F:pyridoxal phosphate binding"/>
    <property type="evidence" value="ECO:0007669"/>
    <property type="project" value="InterPro"/>
</dbReference>
<evidence type="ECO:0000256" key="3">
    <source>
        <dbReference type="ARBA" id="ARBA00022898"/>
    </source>
</evidence>
<keyword evidence="4 7" id="KW-0456">Lyase</keyword>
<dbReference type="PANTHER" id="PTHR43525">
    <property type="entry name" value="PROTEIN MALY"/>
    <property type="match status" value="1"/>
</dbReference>
<sequence>MKYDFDKEIDRFGSASIKWDETESLFGDKDILPMWVADMDFPAPQPVIEALKKRVEQGIYGYTTRPQSYLEAIIEWMEQRHDWLVEREWICHSPGVVPGLSLIVEAFTEPGDKVIIQPPVYYPFKEVVVRHERDLVYNPLKFENGRYTMDFDDLVQKLDPDVKLLFLCSPHNPVGRVWTKEELTKLGDICIEHGVVVVADEIHFDLILKNQNHVNFASISKEFANNSIVCTAPSKTFNLAGLQTSNIIIPNEKLRAVFTKVVETHFLSHPNTFGIMALESAYRFGAEWLDQCLDYIEGNLEFLTAYMENRIPKIKVIKPEGTYLVWLDCRELGLNSKDLERLMQKEAKVAFDEGYIFGPGGEGFTRINIACPRSILKEGLSRMEAAINRLSVLEGNKK</sequence>
<accession>A0A4R2NR16</accession>
<dbReference type="Proteomes" id="UP000295416">
    <property type="component" value="Unassembled WGS sequence"/>
</dbReference>
<dbReference type="CDD" id="cd00609">
    <property type="entry name" value="AAT_like"/>
    <property type="match status" value="1"/>
</dbReference>
<dbReference type="InterPro" id="IPR015421">
    <property type="entry name" value="PyrdxlP-dep_Trfase_major"/>
</dbReference>
<dbReference type="InterPro" id="IPR027619">
    <property type="entry name" value="C-S_lyase_PatB-like"/>
</dbReference>
<comment type="similarity">
    <text evidence="5">Belongs to the class-II pyridoxal-phosphate-dependent aminotransferase family. MalY/PatB cystathionine beta-lyase subfamily.</text>
</comment>
<dbReference type="Gene3D" id="3.90.1150.10">
    <property type="entry name" value="Aspartate Aminotransferase, domain 1"/>
    <property type="match status" value="1"/>
</dbReference>
<reference evidence="7 8" key="1">
    <citation type="submission" date="2019-03" db="EMBL/GenBank/DDBJ databases">
        <title>Genomic Encyclopedia of Type Strains, Phase IV (KMG-IV): sequencing the most valuable type-strain genomes for metagenomic binning, comparative biology and taxonomic classification.</title>
        <authorList>
            <person name="Goeker M."/>
        </authorList>
    </citation>
    <scope>NUCLEOTIDE SEQUENCE [LARGE SCALE GENOMIC DNA]</scope>
    <source>
        <strain evidence="7 8">DSM 19377</strain>
    </source>
</reference>
<dbReference type="InterPro" id="IPR015424">
    <property type="entry name" value="PyrdxlP-dep_Trfase"/>
</dbReference>
<comment type="caution">
    <text evidence="7">The sequence shown here is derived from an EMBL/GenBank/DDBJ whole genome shotgun (WGS) entry which is preliminary data.</text>
</comment>
<evidence type="ECO:0000256" key="1">
    <source>
        <dbReference type="ARBA" id="ARBA00001933"/>
    </source>
</evidence>
<name>A0A4R2NR16_9BACL</name>
<organism evidence="7 8">
    <name type="scientific">Scopulibacillus darangshiensis</name>
    <dbReference type="NCBI Taxonomy" id="442528"/>
    <lineage>
        <taxon>Bacteria</taxon>
        <taxon>Bacillati</taxon>
        <taxon>Bacillota</taxon>
        <taxon>Bacilli</taxon>
        <taxon>Bacillales</taxon>
        <taxon>Sporolactobacillaceae</taxon>
        <taxon>Scopulibacillus</taxon>
    </lineage>
</organism>
<dbReference type="AlphaFoldDB" id="A0A4R2NR16"/>
<dbReference type="NCBIfam" id="TIGR04350">
    <property type="entry name" value="C_S_lyase_PatB"/>
    <property type="match status" value="1"/>
</dbReference>
<feature type="domain" description="Aminotransferase class I/classII large" evidence="6">
    <location>
        <begin position="37"/>
        <end position="380"/>
    </location>
</feature>
<evidence type="ECO:0000313" key="8">
    <source>
        <dbReference type="Proteomes" id="UP000295416"/>
    </source>
</evidence>
<keyword evidence="8" id="KW-1185">Reference proteome</keyword>
<dbReference type="InterPro" id="IPR004839">
    <property type="entry name" value="Aminotransferase_I/II_large"/>
</dbReference>
<evidence type="ECO:0000256" key="4">
    <source>
        <dbReference type="ARBA" id="ARBA00023239"/>
    </source>
</evidence>
<evidence type="ECO:0000313" key="7">
    <source>
        <dbReference type="EMBL" id="TCP23775.1"/>
    </source>
</evidence>
<dbReference type="Gene3D" id="3.40.640.10">
    <property type="entry name" value="Type I PLP-dependent aspartate aminotransferase-like (Major domain)"/>
    <property type="match status" value="1"/>
</dbReference>
<evidence type="ECO:0000256" key="5">
    <source>
        <dbReference type="ARBA" id="ARBA00037974"/>
    </source>
</evidence>
<proteinExistence type="inferred from homology"/>
<gene>
    <name evidence="7" type="ORF">EV207_12953</name>
</gene>
<dbReference type="InterPro" id="IPR015422">
    <property type="entry name" value="PyrdxlP-dep_Trfase_small"/>
</dbReference>
<dbReference type="SUPFAM" id="SSF53383">
    <property type="entry name" value="PLP-dependent transferases"/>
    <property type="match status" value="1"/>
</dbReference>
<evidence type="ECO:0000259" key="6">
    <source>
        <dbReference type="Pfam" id="PF00155"/>
    </source>
</evidence>
<dbReference type="EC" id="4.4.1.13" evidence="2"/>
<dbReference type="Pfam" id="PF00155">
    <property type="entry name" value="Aminotran_1_2"/>
    <property type="match status" value="1"/>
</dbReference>
<evidence type="ECO:0000256" key="2">
    <source>
        <dbReference type="ARBA" id="ARBA00012224"/>
    </source>
</evidence>
<dbReference type="GO" id="GO:0047804">
    <property type="term" value="F:cysteine-S-conjugate beta-lyase activity"/>
    <property type="evidence" value="ECO:0007669"/>
    <property type="project" value="UniProtKB-EC"/>
</dbReference>
<comment type="cofactor">
    <cofactor evidence="1">
        <name>pyridoxal 5'-phosphate</name>
        <dbReference type="ChEBI" id="CHEBI:597326"/>
    </cofactor>
</comment>
<dbReference type="RefSeq" id="WP_132747282.1">
    <property type="nucleotide sequence ID" value="NZ_SLXK01000029.1"/>
</dbReference>
<dbReference type="OrthoDB" id="9802872at2"/>
<keyword evidence="3" id="KW-0663">Pyridoxal phosphate</keyword>